<protein>
    <submittedName>
        <fullName evidence="2">Uncharacterized protein</fullName>
    </submittedName>
</protein>
<dbReference type="AlphaFoldDB" id="A0A1H4CGX6"/>
<evidence type="ECO:0000313" key="3">
    <source>
        <dbReference type="Proteomes" id="UP000198638"/>
    </source>
</evidence>
<keyword evidence="3" id="KW-1185">Reference proteome</keyword>
<organism evidence="2 3">
    <name type="scientific">Paraburkholderia sartisoli</name>
    <dbReference type="NCBI Taxonomy" id="83784"/>
    <lineage>
        <taxon>Bacteria</taxon>
        <taxon>Pseudomonadati</taxon>
        <taxon>Pseudomonadota</taxon>
        <taxon>Betaproteobacteria</taxon>
        <taxon>Burkholderiales</taxon>
        <taxon>Burkholderiaceae</taxon>
        <taxon>Paraburkholderia</taxon>
    </lineage>
</organism>
<dbReference type="RefSeq" id="WP_143130398.1">
    <property type="nucleotide sequence ID" value="NZ_FNRQ01000002.1"/>
</dbReference>
<feature type="compositionally biased region" description="Polar residues" evidence="1">
    <location>
        <begin position="84"/>
        <end position="93"/>
    </location>
</feature>
<evidence type="ECO:0000256" key="1">
    <source>
        <dbReference type="SAM" id="MobiDB-lite"/>
    </source>
</evidence>
<sequence length="93" mass="10869">MSTYDHAEQELEHIRAMIAFLDHVLQDNRNRQVMPVTSPDYWRARVEALLAERLSPTLERQAHALLERPGALGTPRRRDRLVTQHPQGNNLHR</sequence>
<evidence type="ECO:0000313" key="2">
    <source>
        <dbReference type="EMBL" id="SEA59302.1"/>
    </source>
</evidence>
<dbReference type="EMBL" id="FNRQ01000002">
    <property type="protein sequence ID" value="SEA59302.1"/>
    <property type="molecule type" value="Genomic_DNA"/>
</dbReference>
<accession>A0A1H4CGX6</accession>
<dbReference type="Proteomes" id="UP000198638">
    <property type="component" value="Unassembled WGS sequence"/>
</dbReference>
<name>A0A1H4CGX6_9BURK</name>
<proteinExistence type="predicted"/>
<dbReference type="OrthoDB" id="9010520at2"/>
<reference evidence="3" key="1">
    <citation type="submission" date="2016-10" db="EMBL/GenBank/DDBJ databases">
        <authorList>
            <person name="Varghese N."/>
            <person name="Submissions S."/>
        </authorList>
    </citation>
    <scope>NUCLEOTIDE SEQUENCE [LARGE SCALE GENOMIC DNA]</scope>
    <source>
        <strain evidence="3">LMG 24000</strain>
    </source>
</reference>
<gene>
    <name evidence="2" type="ORF">SAMN05192564_102296</name>
</gene>
<feature type="region of interest" description="Disordered" evidence="1">
    <location>
        <begin position="66"/>
        <end position="93"/>
    </location>
</feature>